<accession>A0ABV9AXK6</accession>
<comment type="caution">
    <text evidence="2">The sequence shown here is derived from an EMBL/GenBank/DDBJ whole genome shotgun (WGS) entry which is preliminary data.</text>
</comment>
<feature type="domain" description="Amidohydrolase 3" evidence="1">
    <location>
        <begin position="37"/>
        <end position="142"/>
    </location>
</feature>
<evidence type="ECO:0000313" key="2">
    <source>
        <dbReference type="EMBL" id="MFC4503390.1"/>
    </source>
</evidence>
<name>A0ABV9AXK6_9ACTN</name>
<dbReference type="EMBL" id="JBHSFK010000020">
    <property type="protein sequence ID" value="MFC4503390.1"/>
    <property type="molecule type" value="Genomic_DNA"/>
</dbReference>
<sequence>MLIRGVEVAGRRGPVDVRIAEGVIVEIGPGLGGPDGVDGRGGALLPGLHDHHIHLTALAAQAASVRVGPADVHGRAGLAKALRAGQPGEWVRAVGYHESVAGELDRAVLDALVPDRPVRIQHRSGAMWFLNSAALRAAGLDGDGRLWRADERLGHLVPAVAIDLPAVGRRAARRGVTGFTNADPHPRAGLAQTLAVLPQRLLVMSVDPPVKLTLDDPTLPTPGELAATIAELRPRPVAVHCVTRVQLLVTLLALDEVGPADGDRIEHAAVVPVETVDWIRRLGVTVVTQPHFPVERAQAYATDVHPDDRPHLYRCRSLADAGVPLAAGTDAPYGTDDPWAVMRAAVDRADGEAVPPEDALRLFLGAPEHPARPRQLAVGSAADLCLLQVPLREALDVLSADLVRAAFVAGEPVHTL</sequence>
<dbReference type="RefSeq" id="WP_381178036.1">
    <property type="nucleotide sequence ID" value="NZ_JBHSFK010000020.1"/>
</dbReference>
<feature type="domain" description="Amidohydrolase 3" evidence="1">
    <location>
        <begin position="228"/>
        <end position="414"/>
    </location>
</feature>
<dbReference type="SUPFAM" id="SSF51338">
    <property type="entry name" value="Composite domain of metallo-dependent hydrolases"/>
    <property type="match status" value="1"/>
</dbReference>
<gene>
    <name evidence="2" type="ORF">ACFPIH_28395</name>
</gene>
<keyword evidence="3" id="KW-1185">Reference proteome</keyword>
<dbReference type="Gene3D" id="2.30.40.10">
    <property type="entry name" value="Urease, subunit C, domain 1"/>
    <property type="match status" value="1"/>
</dbReference>
<dbReference type="SUPFAM" id="SSF51556">
    <property type="entry name" value="Metallo-dependent hydrolases"/>
    <property type="match status" value="1"/>
</dbReference>
<dbReference type="Gene3D" id="3.20.20.140">
    <property type="entry name" value="Metal-dependent hydrolases"/>
    <property type="match status" value="2"/>
</dbReference>
<dbReference type="InterPro" id="IPR032466">
    <property type="entry name" value="Metal_Hydrolase"/>
</dbReference>
<dbReference type="InterPro" id="IPR013108">
    <property type="entry name" value="Amidohydro_3"/>
</dbReference>
<dbReference type="Gene3D" id="3.10.310.70">
    <property type="match status" value="1"/>
</dbReference>
<protein>
    <submittedName>
        <fullName evidence="2">Amidohydrolase family protein</fullName>
    </submittedName>
</protein>
<dbReference type="InterPro" id="IPR011059">
    <property type="entry name" value="Metal-dep_hydrolase_composite"/>
</dbReference>
<dbReference type="PANTHER" id="PTHR22642:SF2">
    <property type="entry name" value="PROTEIN LONG AFTER FAR-RED 3"/>
    <property type="match status" value="1"/>
</dbReference>
<proteinExistence type="predicted"/>
<evidence type="ECO:0000313" key="3">
    <source>
        <dbReference type="Proteomes" id="UP001595839"/>
    </source>
</evidence>
<dbReference type="Pfam" id="PF07969">
    <property type="entry name" value="Amidohydro_3"/>
    <property type="match status" value="2"/>
</dbReference>
<reference evidence="3" key="1">
    <citation type="journal article" date="2019" name="Int. J. Syst. Evol. Microbiol.">
        <title>The Global Catalogue of Microorganisms (GCM) 10K type strain sequencing project: providing services to taxonomists for standard genome sequencing and annotation.</title>
        <authorList>
            <consortium name="The Broad Institute Genomics Platform"/>
            <consortium name="The Broad Institute Genome Sequencing Center for Infectious Disease"/>
            <person name="Wu L."/>
            <person name="Ma J."/>
        </authorList>
    </citation>
    <scope>NUCLEOTIDE SEQUENCE [LARGE SCALE GENOMIC DNA]</scope>
    <source>
        <strain evidence="3">CGMCC 4.7177</strain>
    </source>
</reference>
<dbReference type="Proteomes" id="UP001595839">
    <property type="component" value="Unassembled WGS sequence"/>
</dbReference>
<dbReference type="PANTHER" id="PTHR22642">
    <property type="entry name" value="IMIDAZOLONEPROPIONASE"/>
    <property type="match status" value="1"/>
</dbReference>
<evidence type="ECO:0000259" key="1">
    <source>
        <dbReference type="Pfam" id="PF07969"/>
    </source>
</evidence>
<organism evidence="2 3">
    <name type="scientific">Streptomyces vulcanius</name>
    <dbReference type="NCBI Taxonomy" id="1441876"/>
    <lineage>
        <taxon>Bacteria</taxon>
        <taxon>Bacillati</taxon>
        <taxon>Actinomycetota</taxon>
        <taxon>Actinomycetes</taxon>
        <taxon>Kitasatosporales</taxon>
        <taxon>Streptomycetaceae</taxon>
        <taxon>Streptomyces</taxon>
    </lineage>
</organism>